<dbReference type="Proteomes" id="UP000655208">
    <property type="component" value="Unassembled WGS sequence"/>
</dbReference>
<reference evidence="1" key="2">
    <citation type="submission" date="2020-09" db="EMBL/GenBank/DDBJ databases">
        <authorList>
            <person name="Sun Q."/>
            <person name="Zhou Y."/>
        </authorList>
    </citation>
    <scope>NUCLEOTIDE SEQUENCE</scope>
    <source>
        <strain evidence="1">CGMCC 4.7308</strain>
    </source>
</reference>
<dbReference type="SUPFAM" id="SSF56300">
    <property type="entry name" value="Metallo-dependent phosphatases"/>
    <property type="match status" value="1"/>
</dbReference>
<dbReference type="EMBL" id="BMNA01000018">
    <property type="protein sequence ID" value="GGM17433.1"/>
    <property type="molecule type" value="Genomic_DNA"/>
</dbReference>
<comment type="caution">
    <text evidence="1">The sequence shown here is derived from an EMBL/GenBank/DDBJ whole genome shotgun (WGS) entry which is preliminary data.</text>
</comment>
<organism evidence="1 2">
    <name type="scientific">Nakamurella endophytica</name>
    <dbReference type="NCBI Taxonomy" id="1748367"/>
    <lineage>
        <taxon>Bacteria</taxon>
        <taxon>Bacillati</taxon>
        <taxon>Actinomycetota</taxon>
        <taxon>Actinomycetes</taxon>
        <taxon>Nakamurellales</taxon>
        <taxon>Nakamurellaceae</taxon>
        <taxon>Nakamurella</taxon>
    </lineage>
</organism>
<evidence type="ECO:0008006" key="3">
    <source>
        <dbReference type="Google" id="ProtNLM"/>
    </source>
</evidence>
<keyword evidence="2" id="KW-1185">Reference proteome</keyword>
<dbReference type="InterPro" id="IPR029052">
    <property type="entry name" value="Metallo-depent_PP-like"/>
</dbReference>
<evidence type="ECO:0000313" key="2">
    <source>
        <dbReference type="Proteomes" id="UP000655208"/>
    </source>
</evidence>
<sequence>MVLTALVTGPALPQAVAAAPRGPVADAAAPPAAGTKGAGPWTFAVIGDIPYGAAEIASFPQAVAQINADPEVRMVTHLGDIKNGSSVCSDDYFRAIKQDFDRFDDPFVYTIGDNEWTDCHRPNNGGYNPLERLAAVRSVFFPRPGRTLGRHAVAVCSQGAQGYPENVKYNRAGVDFAAVHIVGSNNSLAPWTGNTGPTPEQTAEVLGRTAAGIQLIRQTFSDARHRHDRAVVLMTQADMFDPTGTDPAFADYFAFQPIVQAIVQESRAFHGPVYLFNGDSHLYNADRPLAAGSAWLKFYGITASADNLQRITVDGSDNAHDYLRVTIQPRGTRVLDWQRIPFTNA</sequence>
<gene>
    <name evidence="1" type="ORF">GCM10011594_41890</name>
</gene>
<reference evidence="1" key="1">
    <citation type="journal article" date="2014" name="Int. J. Syst. Evol. Microbiol.">
        <title>Complete genome sequence of Corynebacterium casei LMG S-19264T (=DSM 44701T), isolated from a smear-ripened cheese.</title>
        <authorList>
            <consortium name="US DOE Joint Genome Institute (JGI-PGF)"/>
            <person name="Walter F."/>
            <person name="Albersmeier A."/>
            <person name="Kalinowski J."/>
            <person name="Ruckert C."/>
        </authorList>
    </citation>
    <scope>NUCLEOTIDE SEQUENCE</scope>
    <source>
        <strain evidence="1">CGMCC 4.7308</strain>
    </source>
</reference>
<evidence type="ECO:0000313" key="1">
    <source>
        <dbReference type="EMBL" id="GGM17433.1"/>
    </source>
</evidence>
<proteinExistence type="predicted"/>
<name>A0A917TBB5_9ACTN</name>
<dbReference type="AlphaFoldDB" id="A0A917TBB5"/>
<accession>A0A917TBB5</accession>
<protein>
    <recommendedName>
        <fullName evidence="3">Calcineurin-like phosphoesterase domain-containing protein</fullName>
    </recommendedName>
</protein>